<dbReference type="WBParaSite" id="EVEC_0000188701-mRNA-1">
    <property type="protein sequence ID" value="EVEC_0000188701-mRNA-1"/>
    <property type="gene ID" value="EVEC_0000188701"/>
</dbReference>
<dbReference type="OrthoDB" id="5776712at2759"/>
<organism evidence="11">
    <name type="scientific">Enterobius vermicularis</name>
    <name type="common">Human pinworm</name>
    <dbReference type="NCBI Taxonomy" id="51028"/>
    <lineage>
        <taxon>Eukaryota</taxon>
        <taxon>Metazoa</taxon>
        <taxon>Ecdysozoa</taxon>
        <taxon>Nematoda</taxon>
        <taxon>Chromadorea</taxon>
        <taxon>Rhabditida</taxon>
        <taxon>Spirurina</taxon>
        <taxon>Oxyuridomorpha</taxon>
        <taxon>Oxyuroidea</taxon>
        <taxon>Oxyuridae</taxon>
        <taxon>Enterobius</taxon>
    </lineage>
</organism>
<sequence>MHYRKNEFSTDSQATLLPKDPLHENTMGSGTGPTFLDVLLVNTHYNCQDRCKDYKTECQNGGYPHPRDCSKCICPSGFAGTYCDERVSCLLKLKCFEKYILN</sequence>
<keyword evidence="2" id="KW-0479">Metal-binding</keyword>
<keyword evidence="3" id="KW-0378">Hydrolase</keyword>
<keyword evidence="1" id="KW-0645">Protease</keyword>
<feature type="domain" description="Peptidase M12A" evidence="8">
    <location>
        <begin position="1"/>
        <end position="48"/>
    </location>
</feature>
<dbReference type="Proteomes" id="UP000274131">
    <property type="component" value="Unassembled WGS sequence"/>
</dbReference>
<dbReference type="InterPro" id="IPR024079">
    <property type="entry name" value="MetalloPept_cat_dom_sf"/>
</dbReference>
<gene>
    <name evidence="9" type="ORF">EVEC_LOCUS1595</name>
</gene>
<dbReference type="InterPro" id="IPR001506">
    <property type="entry name" value="Peptidase_M12A"/>
</dbReference>
<dbReference type="PANTHER" id="PTHR10127">
    <property type="entry name" value="DISCOIDIN, CUB, EGF, LAMININ , AND ZINC METALLOPROTEASE DOMAIN CONTAINING"/>
    <property type="match status" value="1"/>
</dbReference>
<evidence type="ECO:0000256" key="1">
    <source>
        <dbReference type="ARBA" id="ARBA00022670"/>
    </source>
</evidence>
<accession>A0A0N4UWL3</accession>
<keyword evidence="5" id="KW-0482">Metalloprotease</keyword>
<evidence type="ECO:0000256" key="2">
    <source>
        <dbReference type="ARBA" id="ARBA00022723"/>
    </source>
</evidence>
<dbReference type="PROSITE" id="PS51864">
    <property type="entry name" value="ASTACIN"/>
    <property type="match status" value="1"/>
</dbReference>
<dbReference type="AlphaFoldDB" id="A0A0N4UWL3"/>
<dbReference type="PROSITE" id="PS00022">
    <property type="entry name" value="EGF_1"/>
    <property type="match status" value="1"/>
</dbReference>
<evidence type="ECO:0000313" key="9">
    <source>
        <dbReference type="EMBL" id="VDD86452.1"/>
    </source>
</evidence>
<comment type="caution">
    <text evidence="6">Lacks conserved residue(s) required for the propagation of feature annotation.</text>
</comment>
<feature type="region of interest" description="Disordered" evidence="7">
    <location>
        <begin position="1"/>
        <end position="25"/>
    </location>
</feature>
<reference evidence="9 10" key="2">
    <citation type="submission" date="2018-10" db="EMBL/GenBank/DDBJ databases">
        <authorList>
            <consortium name="Pathogen Informatics"/>
        </authorList>
    </citation>
    <scope>NUCLEOTIDE SEQUENCE [LARGE SCALE GENOMIC DNA]</scope>
</reference>
<name>A0A0N4UWL3_ENTVE</name>
<keyword evidence="10" id="KW-1185">Reference proteome</keyword>
<evidence type="ECO:0000256" key="4">
    <source>
        <dbReference type="ARBA" id="ARBA00022833"/>
    </source>
</evidence>
<protein>
    <submittedName>
        <fullName evidence="11">Astacin domain-containing protein</fullName>
    </submittedName>
</protein>
<dbReference type="GO" id="GO:0006508">
    <property type="term" value="P:proteolysis"/>
    <property type="evidence" value="ECO:0007669"/>
    <property type="project" value="UniProtKB-KW"/>
</dbReference>
<dbReference type="EMBL" id="UXUI01007235">
    <property type="protein sequence ID" value="VDD86452.1"/>
    <property type="molecule type" value="Genomic_DNA"/>
</dbReference>
<evidence type="ECO:0000313" key="10">
    <source>
        <dbReference type="Proteomes" id="UP000274131"/>
    </source>
</evidence>
<dbReference type="PROSITE" id="PS01186">
    <property type="entry name" value="EGF_2"/>
    <property type="match status" value="1"/>
</dbReference>
<evidence type="ECO:0000313" key="11">
    <source>
        <dbReference type="WBParaSite" id="EVEC_0000188701-mRNA-1"/>
    </source>
</evidence>
<dbReference type="PANTHER" id="PTHR10127:SF780">
    <property type="entry name" value="METALLOENDOPEPTIDASE"/>
    <property type="match status" value="1"/>
</dbReference>
<dbReference type="Gene3D" id="3.40.390.10">
    <property type="entry name" value="Collagenase (Catalytic Domain)"/>
    <property type="match status" value="1"/>
</dbReference>
<dbReference type="GO" id="GO:0046872">
    <property type="term" value="F:metal ion binding"/>
    <property type="evidence" value="ECO:0007669"/>
    <property type="project" value="UniProtKB-KW"/>
</dbReference>
<dbReference type="STRING" id="51028.A0A0N4UWL3"/>
<proteinExistence type="predicted"/>
<evidence type="ECO:0000256" key="7">
    <source>
        <dbReference type="SAM" id="MobiDB-lite"/>
    </source>
</evidence>
<keyword evidence="4" id="KW-0862">Zinc</keyword>
<dbReference type="Pfam" id="PF01400">
    <property type="entry name" value="Astacin"/>
    <property type="match status" value="1"/>
</dbReference>
<dbReference type="InterPro" id="IPR000742">
    <property type="entry name" value="EGF"/>
</dbReference>
<evidence type="ECO:0000256" key="6">
    <source>
        <dbReference type="PROSITE-ProRule" id="PRU01211"/>
    </source>
</evidence>
<evidence type="ECO:0000256" key="5">
    <source>
        <dbReference type="ARBA" id="ARBA00023049"/>
    </source>
</evidence>
<dbReference type="GO" id="GO:0004222">
    <property type="term" value="F:metalloendopeptidase activity"/>
    <property type="evidence" value="ECO:0007669"/>
    <property type="project" value="InterPro"/>
</dbReference>
<evidence type="ECO:0000256" key="3">
    <source>
        <dbReference type="ARBA" id="ARBA00022801"/>
    </source>
</evidence>
<evidence type="ECO:0000259" key="8">
    <source>
        <dbReference type="PROSITE" id="PS51864"/>
    </source>
</evidence>
<reference evidence="11" key="1">
    <citation type="submission" date="2017-02" db="UniProtKB">
        <authorList>
            <consortium name="WormBaseParasite"/>
        </authorList>
    </citation>
    <scope>IDENTIFICATION</scope>
</reference>